<dbReference type="GeneID" id="19167449"/>
<keyword evidence="4" id="KW-1185">Reference proteome</keyword>
<organism evidence="3 4">
    <name type="scientific">Capronia epimyces CBS 606.96</name>
    <dbReference type="NCBI Taxonomy" id="1182542"/>
    <lineage>
        <taxon>Eukaryota</taxon>
        <taxon>Fungi</taxon>
        <taxon>Dikarya</taxon>
        <taxon>Ascomycota</taxon>
        <taxon>Pezizomycotina</taxon>
        <taxon>Eurotiomycetes</taxon>
        <taxon>Chaetothyriomycetidae</taxon>
        <taxon>Chaetothyriales</taxon>
        <taxon>Herpotrichiellaceae</taxon>
        <taxon>Capronia</taxon>
    </lineage>
</organism>
<accession>W9Y9S5</accession>
<dbReference type="OrthoDB" id="276323at2759"/>
<feature type="compositionally biased region" description="Polar residues" evidence="2">
    <location>
        <begin position="38"/>
        <end position="54"/>
    </location>
</feature>
<dbReference type="HOGENOM" id="CLU_016970_2_0_1"/>
<dbReference type="Proteomes" id="UP000019478">
    <property type="component" value="Unassembled WGS sequence"/>
</dbReference>
<dbReference type="eggNOG" id="KOG1981">
    <property type="taxonomic scope" value="Eukaryota"/>
</dbReference>
<feature type="compositionally biased region" description="Low complexity" evidence="2">
    <location>
        <begin position="25"/>
        <end position="36"/>
    </location>
</feature>
<reference evidence="3 4" key="1">
    <citation type="submission" date="2013-03" db="EMBL/GenBank/DDBJ databases">
        <title>The Genome Sequence of Capronia epimyces CBS 606.96.</title>
        <authorList>
            <consortium name="The Broad Institute Genomics Platform"/>
            <person name="Cuomo C."/>
            <person name="de Hoog S."/>
            <person name="Gorbushina A."/>
            <person name="Walker B."/>
            <person name="Young S.K."/>
            <person name="Zeng Q."/>
            <person name="Gargeya S."/>
            <person name="Fitzgerald M."/>
            <person name="Haas B."/>
            <person name="Abouelleil A."/>
            <person name="Allen A.W."/>
            <person name="Alvarado L."/>
            <person name="Arachchi H.M."/>
            <person name="Berlin A.M."/>
            <person name="Chapman S.B."/>
            <person name="Gainer-Dewar J."/>
            <person name="Goldberg J."/>
            <person name="Griggs A."/>
            <person name="Gujja S."/>
            <person name="Hansen M."/>
            <person name="Howarth C."/>
            <person name="Imamovic A."/>
            <person name="Ireland A."/>
            <person name="Larimer J."/>
            <person name="McCowan C."/>
            <person name="Murphy C."/>
            <person name="Pearson M."/>
            <person name="Poon T.W."/>
            <person name="Priest M."/>
            <person name="Roberts A."/>
            <person name="Saif S."/>
            <person name="Shea T."/>
            <person name="Sisk P."/>
            <person name="Sykes S."/>
            <person name="Wortman J."/>
            <person name="Nusbaum C."/>
            <person name="Birren B."/>
        </authorList>
    </citation>
    <scope>NUCLEOTIDE SEQUENCE [LARGE SCALE GENOMIC DNA]</scope>
    <source>
        <strain evidence="3 4">CBS 606.96</strain>
    </source>
</reference>
<dbReference type="PANTHER" id="PTHR12832">
    <property type="entry name" value="TESTIS-SPECIFIC PROTEIN PBS13 T-COMPLEX 11"/>
    <property type="match status" value="1"/>
</dbReference>
<evidence type="ECO:0000256" key="2">
    <source>
        <dbReference type="SAM" id="MobiDB-lite"/>
    </source>
</evidence>
<feature type="compositionally biased region" description="Acidic residues" evidence="2">
    <location>
        <begin position="579"/>
        <end position="593"/>
    </location>
</feature>
<comment type="similarity">
    <text evidence="1">Belongs to the TCP11 family.</text>
</comment>
<dbReference type="Pfam" id="PF05794">
    <property type="entry name" value="Tcp11"/>
    <property type="match status" value="1"/>
</dbReference>
<dbReference type="AlphaFoldDB" id="W9Y9S5"/>
<feature type="region of interest" description="Disordered" evidence="2">
    <location>
        <begin position="579"/>
        <end position="602"/>
    </location>
</feature>
<feature type="region of interest" description="Disordered" evidence="2">
    <location>
        <begin position="1"/>
        <end position="79"/>
    </location>
</feature>
<dbReference type="EMBL" id="AMGY01000003">
    <property type="protein sequence ID" value="EXJ86370.1"/>
    <property type="molecule type" value="Genomic_DNA"/>
</dbReference>
<gene>
    <name evidence="3" type="ORF">A1O3_03321</name>
</gene>
<evidence type="ECO:0000313" key="3">
    <source>
        <dbReference type="EMBL" id="EXJ86370.1"/>
    </source>
</evidence>
<dbReference type="GO" id="GO:0010737">
    <property type="term" value="P:protein kinase A signaling"/>
    <property type="evidence" value="ECO:0007669"/>
    <property type="project" value="TreeGrafter"/>
</dbReference>
<evidence type="ECO:0000313" key="4">
    <source>
        <dbReference type="Proteomes" id="UP000019478"/>
    </source>
</evidence>
<name>W9Y9S5_9EURO</name>
<sequence length="602" mass="67477">MKSSMSSRVGFPSKRASQAEEDVDCPCSPTSSSGPSFHQDTQPSPQSEGAQSASKAPASLAGEEQHGHEDRLSQRMSIPPCTSKEERIALSTAMPHPPVTKETLEELGLAYIQSNISLRIDINYDHDLQFTHDDGIKGEQKQQEARKYWQSLEAELRIMYQHNLYPSCAECNDLGSSNPTESTFFKPRLPEMFLNLKELLTMLIPDGEQGQLVQYLDIPLLLQELRHGLMDIVRLSGWICQLLTSHCAPIRDHDAQDMANHIREGAERCNVHTLVLGIEKLFALLEAMQLDVANHQVRNLRGSFIDDTVAFQQLYFQARISNGVLIVDDSRKWYRNAAASHQKLCHVVGGMSDASTPVALIHGLIGVCFSQNTPIPDTLSHDTSRLRTISAQFLDLVYVDISLWVFDHLLYRLAGPACNPSLIHGVLRMRLMILTDSDAASGLTTPEVWNRHAYAVALELTRAAFQYCQIAESTPPEAEAARTAEQLTAMYHFESQNSARTRAIARALEQTVHDYAKVYQGMTAQAISLTQRRLHLRHATSQVYRYLPDLRDLASRLAHIAVIHWRVWADLAYLVEYEEDEESDDSDSSEDGAESVQQEDGL</sequence>
<dbReference type="InterPro" id="IPR008862">
    <property type="entry name" value="Tcp11"/>
</dbReference>
<proteinExistence type="inferred from homology"/>
<comment type="caution">
    <text evidence="3">The sequence shown here is derived from an EMBL/GenBank/DDBJ whole genome shotgun (WGS) entry which is preliminary data.</text>
</comment>
<protein>
    <recommendedName>
        <fullName evidence="5">Tcp11-domain-containing protein</fullName>
    </recommendedName>
</protein>
<evidence type="ECO:0000256" key="1">
    <source>
        <dbReference type="ARBA" id="ARBA00010954"/>
    </source>
</evidence>
<evidence type="ECO:0008006" key="5">
    <source>
        <dbReference type="Google" id="ProtNLM"/>
    </source>
</evidence>
<feature type="compositionally biased region" description="Basic and acidic residues" evidence="2">
    <location>
        <begin position="63"/>
        <end position="73"/>
    </location>
</feature>
<dbReference type="RefSeq" id="XP_007731649.1">
    <property type="nucleotide sequence ID" value="XM_007733459.1"/>
</dbReference>
<dbReference type="PANTHER" id="PTHR12832:SF11">
    <property type="entry name" value="LD23868P"/>
    <property type="match status" value="1"/>
</dbReference>